<dbReference type="InterPro" id="IPR050557">
    <property type="entry name" value="RTX_toxin/Mannuronan_C5-epim"/>
</dbReference>
<dbReference type="SUPFAM" id="SSF51120">
    <property type="entry name" value="beta-Roll"/>
    <property type="match status" value="3"/>
</dbReference>
<sequence length="507" mass="52621">MDELIFNLDELVLVPTTPILVPFYHPISGTPGDDFLIGTSKNDFISGLDGDDDIFALGGNDLVRGGDGNDYISGGDGNDLLYGDGGDDTISGGNGNDTFYGSEGDDIFEGEAGKDTVNYSSLGQSITLLPTGIIQKGGGFGTDTLVEVERIIADASASNNTIDTSTAGAPVSVNVNLQNQALTVNNIPFVGTLTRTVINFDDFIGTNQSDTITGDSQDNQLITNGGNDTFFGTGGNDLVDGGSGNDTVNYGSLGQSITLLPTGTVEKGSLGTDQLVLVETIIADASVSNNTIDTSSAGSPVSINVDLNTNTLNVNNIPVVGPLSRTVINFDNVEGTDQGDSIFGDNQRNRLFGNGGSDIIDGRGGNDYLEGGTGNDTILGGDGNDILVGVDRNSVQPGLNEVDFLLGNAGQDTFWLGDAGSLLLTGDATSYYVGNGASDYAFIADFQTGTDRIQLGGSKSDYLFQGSNIFTQSNDLIAMVNGGYQHSDLVFVDSFQIVSPQLPVLTV</sequence>
<accession>G5JAI1</accession>
<evidence type="ECO:0000256" key="1">
    <source>
        <dbReference type="ARBA" id="ARBA00004613"/>
    </source>
</evidence>
<dbReference type="PROSITE" id="PS00330">
    <property type="entry name" value="HEMOLYSIN_CALCIUM"/>
    <property type="match status" value="3"/>
</dbReference>
<dbReference type="RefSeq" id="WP_007312333.1">
    <property type="nucleotide sequence ID" value="NZ_AESD01000669.1"/>
</dbReference>
<dbReference type="Proteomes" id="UP000003477">
    <property type="component" value="Unassembled WGS sequence"/>
</dbReference>
<dbReference type="InterPro" id="IPR011049">
    <property type="entry name" value="Serralysin-like_metalloprot_C"/>
</dbReference>
<dbReference type="Pfam" id="PF00353">
    <property type="entry name" value="HemolysinCabind"/>
    <property type="match status" value="4"/>
</dbReference>
<dbReference type="GO" id="GO:0005576">
    <property type="term" value="C:extracellular region"/>
    <property type="evidence" value="ECO:0007669"/>
    <property type="project" value="UniProtKB-SubCell"/>
</dbReference>
<dbReference type="GeneID" id="88769343"/>
<protein>
    <submittedName>
        <fullName evidence="3">Hemolysin-type calcium-binding region</fullName>
    </submittedName>
</protein>
<dbReference type="Gene3D" id="2.150.10.10">
    <property type="entry name" value="Serralysin-like metalloprotease, C-terminal"/>
    <property type="match status" value="5"/>
</dbReference>
<keyword evidence="2" id="KW-0964">Secreted</keyword>
<dbReference type="AlphaFoldDB" id="G5JAI1"/>
<comment type="subcellular location">
    <subcellularLocation>
        <location evidence="1">Secreted</location>
    </subcellularLocation>
</comment>
<dbReference type="EMBL" id="AESD01000669">
    <property type="protein sequence ID" value="EHJ10810.1"/>
    <property type="molecule type" value="Genomic_DNA"/>
</dbReference>
<organism evidence="3 4">
    <name type="scientific">Crocosphaera watsonii WH 0003</name>
    <dbReference type="NCBI Taxonomy" id="423471"/>
    <lineage>
        <taxon>Bacteria</taxon>
        <taxon>Bacillati</taxon>
        <taxon>Cyanobacteriota</taxon>
        <taxon>Cyanophyceae</taxon>
        <taxon>Oscillatoriophycideae</taxon>
        <taxon>Chroococcales</taxon>
        <taxon>Aphanothecaceae</taxon>
        <taxon>Crocosphaera</taxon>
    </lineage>
</organism>
<dbReference type="PRINTS" id="PR00313">
    <property type="entry name" value="CABNDNGRPT"/>
</dbReference>
<dbReference type="InterPro" id="IPR018511">
    <property type="entry name" value="Hemolysin-typ_Ca-bd_CS"/>
</dbReference>
<comment type="caution">
    <text evidence="3">The sequence shown here is derived from an EMBL/GenBank/DDBJ whole genome shotgun (WGS) entry which is preliminary data.</text>
</comment>
<dbReference type="GO" id="GO:0005509">
    <property type="term" value="F:calcium ion binding"/>
    <property type="evidence" value="ECO:0007669"/>
    <property type="project" value="InterPro"/>
</dbReference>
<gene>
    <name evidence="3" type="ORF">CWATWH0003_4444</name>
</gene>
<dbReference type="PANTHER" id="PTHR38340:SF1">
    <property type="entry name" value="S-LAYER PROTEIN"/>
    <property type="match status" value="1"/>
</dbReference>
<evidence type="ECO:0000313" key="4">
    <source>
        <dbReference type="Proteomes" id="UP000003477"/>
    </source>
</evidence>
<evidence type="ECO:0000256" key="2">
    <source>
        <dbReference type="ARBA" id="ARBA00022525"/>
    </source>
</evidence>
<dbReference type="PATRIC" id="fig|423471.3.peg.4158"/>
<name>G5JAI1_CROWT</name>
<dbReference type="InterPro" id="IPR001343">
    <property type="entry name" value="Hemolysn_Ca-bd"/>
</dbReference>
<evidence type="ECO:0000313" key="3">
    <source>
        <dbReference type="EMBL" id="EHJ10810.1"/>
    </source>
</evidence>
<reference evidence="3 4" key="1">
    <citation type="journal article" date="2011" name="Front. Microbiol.">
        <title>Two Strains of Crocosphaera watsonii with Highly Conserved Genomes are Distinguished by Strain-Specific Features.</title>
        <authorList>
            <person name="Bench S.R."/>
            <person name="Ilikchyan I.N."/>
            <person name="Tripp H.J."/>
            <person name="Zehr J.P."/>
        </authorList>
    </citation>
    <scope>NUCLEOTIDE SEQUENCE [LARGE SCALE GENOMIC DNA]</scope>
    <source>
        <strain evidence="3 4">WH 0003</strain>
    </source>
</reference>
<proteinExistence type="predicted"/>
<dbReference type="PANTHER" id="PTHR38340">
    <property type="entry name" value="S-LAYER PROTEIN"/>
    <property type="match status" value="1"/>
</dbReference>